<dbReference type="Gene3D" id="3.40.50.300">
    <property type="entry name" value="P-loop containing nucleotide triphosphate hydrolases"/>
    <property type="match status" value="1"/>
</dbReference>
<protein>
    <submittedName>
        <fullName evidence="6">ABC transporter ATP-binding protein</fullName>
    </submittedName>
</protein>
<dbReference type="RefSeq" id="WP_267153058.1">
    <property type="nucleotide sequence ID" value="NZ_JAPMLT010000013.1"/>
</dbReference>
<dbReference type="InterPro" id="IPR003439">
    <property type="entry name" value="ABC_transporter-like_ATP-bd"/>
</dbReference>
<evidence type="ECO:0000256" key="3">
    <source>
        <dbReference type="ARBA" id="ARBA00022741"/>
    </source>
</evidence>
<dbReference type="PROSITE" id="PS50893">
    <property type="entry name" value="ABC_TRANSPORTER_2"/>
    <property type="match status" value="1"/>
</dbReference>
<accession>A0ABT3X7F8</accession>
<comment type="caution">
    <text evidence="6">The sequence shown here is derived from an EMBL/GenBank/DDBJ whole genome shotgun (WGS) entry which is preliminary data.</text>
</comment>
<dbReference type="PANTHER" id="PTHR42711:SF5">
    <property type="entry name" value="ABC TRANSPORTER ATP-BINDING PROTEIN NATA"/>
    <property type="match status" value="1"/>
</dbReference>
<evidence type="ECO:0000259" key="5">
    <source>
        <dbReference type="PROSITE" id="PS50893"/>
    </source>
</evidence>
<organism evidence="6 7">
    <name type="scientific">Tumebacillus lacus</name>
    <dbReference type="NCBI Taxonomy" id="2995335"/>
    <lineage>
        <taxon>Bacteria</taxon>
        <taxon>Bacillati</taxon>
        <taxon>Bacillota</taxon>
        <taxon>Bacilli</taxon>
        <taxon>Bacillales</taxon>
        <taxon>Alicyclobacillaceae</taxon>
        <taxon>Tumebacillus</taxon>
    </lineage>
</organism>
<dbReference type="SUPFAM" id="SSF52540">
    <property type="entry name" value="P-loop containing nucleoside triphosphate hydrolases"/>
    <property type="match status" value="1"/>
</dbReference>
<keyword evidence="2" id="KW-0813">Transport</keyword>
<keyword evidence="7" id="KW-1185">Reference proteome</keyword>
<keyword evidence="3" id="KW-0547">Nucleotide-binding</keyword>
<dbReference type="GO" id="GO:0005524">
    <property type="term" value="F:ATP binding"/>
    <property type="evidence" value="ECO:0007669"/>
    <property type="project" value="UniProtKB-KW"/>
</dbReference>
<dbReference type="InterPro" id="IPR003593">
    <property type="entry name" value="AAA+_ATPase"/>
</dbReference>
<dbReference type="SMART" id="SM00382">
    <property type="entry name" value="AAA"/>
    <property type="match status" value="1"/>
</dbReference>
<gene>
    <name evidence="6" type="ORF">OS242_17830</name>
</gene>
<keyword evidence="4 6" id="KW-0067">ATP-binding</keyword>
<dbReference type="InterPro" id="IPR027417">
    <property type="entry name" value="P-loop_NTPase"/>
</dbReference>
<dbReference type="Proteomes" id="UP001208017">
    <property type="component" value="Unassembled WGS sequence"/>
</dbReference>
<dbReference type="InterPro" id="IPR050763">
    <property type="entry name" value="ABC_transporter_ATP-binding"/>
</dbReference>
<dbReference type="PANTHER" id="PTHR42711">
    <property type="entry name" value="ABC TRANSPORTER ATP-BINDING PROTEIN"/>
    <property type="match status" value="1"/>
</dbReference>
<evidence type="ECO:0000256" key="1">
    <source>
        <dbReference type="ARBA" id="ARBA00005417"/>
    </source>
</evidence>
<comment type="similarity">
    <text evidence="1">Belongs to the ABC transporter superfamily.</text>
</comment>
<dbReference type="Pfam" id="PF00005">
    <property type="entry name" value="ABC_tran"/>
    <property type="match status" value="1"/>
</dbReference>
<evidence type="ECO:0000313" key="7">
    <source>
        <dbReference type="Proteomes" id="UP001208017"/>
    </source>
</evidence>
<sequence length="312" mass="34277">MADRVGLAIETFGLRKEFDGDVAVDSVSLSVPEGSIFGLMGPNGAGKSTLIGMLLGMLQPTAGSGAILGRSITDPSGAVRAQVGYVTDAQHLYPYYRIAQVLELCSRVYPHWDAKRCAALMKAFGLPQQKWVWSLSKGMRTQLALVIALSVKPRVLILDEPTSGLDPVMKQAFKQLILEEAATGDTTVFFSTHHLHDLERMADHVAVMMEGRVLFSKGLDEVKENARKIQAVFPDGLPEEIRTMREVLKVEGQGRVYAITVSDHFHEVFARVKAMQPIYIESVDLGLEELFIHTVGKEGYSLELFAESVSAQ</sequence>
<evidence type="ECO:0000256" key="2">
    <source>
        <dbReference type="ARBA" id="ARBA00022448"/>
    </source>
</evidence>
<dbReference type="EMBL" id="JAPMLT010000013">
    <property type="protein sequence ID" value="MCX7571807.1"/>
    <property type="molecule type" value="Genomic_DNA"/>
</dbReference>
<name>A0ABT3X7F8_9BACL</name>
<evidence type="ECO:0000256" key="4">
    <source>
        <dbReference type="ARBA" id="ARBA00022840"/>
    </source>
</evidence>
<dbReference type="CDD" id="cd03230">
    <property type="entry name" value="ABC_DR_subfamily_A"/>
    <property type="match status" value="1"/>
</dbReference>
<evidence type="ECO:0000313" key="6">
    <source>
        <dbReference type="EMBL" id="MCX7571807.1"/>
    </source>
</evidence>
<feature type="domain" description="ABC transporter" evidence="5">
    <location>
        <begin position="9"/>
        <end position="235"/>
    </location>
</feature>
<reference evidence="6 7" key="1">
    <citation type="submission" date="2022-11" db="EMBL/GenBank/DDBJ databases">
        <title>Study of microbial diversity in lake waters.</title>
        <authorList>
            <person name="Zhang J."/>
        </authorList>
    </citation>
    <scope>NUCLEOTIDE SEQUENCE [LARGE SCALE GENOMIC DNA]</scope>
    <source>
        <strain evidence="6 7">DT12</strain>
    </source>
</reference>
<proteinExistence type="inferred from homology"/>